<dbReference type="AlphaFoldDB" id="A0A914YTG6"/>
<evidence type="ECO:0000313" key="10">
    <source>
        <dbReference type="Proteomes" id="UP000887577"/>
    </source>
</evidence>
<dbReference type="InterPro" id="IPR019410">
    <property type="entry name" value="Methyltransf_16"/>
</dbReference>
<dbReference type="GO" id="GO:0018025">
    <property type="term" value="F:calmodulin-lysine N-methyltransferase activity"/>
    <property type="evidence" value="ECO:0007669"/>
    <property type="project" value="UniProtKB-EC"/>
</dbReference>
<dbReference type="PANTHER" id="PTHR13539:SF3">
    <property type="entry name" value="CALMODULIN-LYSINE N-METHYLTRANSFERASE"/>
    <property type="match status" value="1"/>
</dbReference>
<keyword evidence="6" id="KW-0489">Methyltransferase</keyword>
<keyword evidence="8" id="KW-0539">Nucleus</keyword>
<evidence type="ECO:0000313" key="11">
    <source>
        <dbReference type="WBParaSite" id="PSU_v2.g3289.t1"/>
    </source>
</evidence>
<evidence type="ECO:0000256" key="6">
    <source>
        <dbReference type="ARBA" id="ARBA00022603"/>
    </source>
</evidence>
<evidence type="ECO:0000256" key="1">
    <source>
        <dbReference type="ARBA" id="ARBA00004123"/>
    </source>
</evidence>
<name>A0A914YTG6_9BILA</name>
<dbReference type="Gene3D" id="3.40.50.150">
    <property type="entry name" value="Vaccinia Virus protein VP39"/>
    <property type="match status" value="2"/>
</dbReference>
<dbReference type="Pfam" id="PF10294">
    <property type="entry name" value="Methyltransf_16"/>
    <property type="match status" value="1"/>
</dbReference>
<reference evidence="11" key="1">
    <citation type="submission" date="2022-11" db="UniProtKB">
        <authorList>
            <consortium name="WormBaseParasite"/>
        </authorList>
    </citation>
    <scope>IDENTIFICATION</scope>
</reference>
<dbReference type="InterPro" id="IPR025800">
    <property type="entry name" value="CaM-Lys-N-MeTrfase"/>
</dbReference>
<keyword evidence="7" id="KW-0808">Transferase</keyword>
<evidence type="ECO:0000256" key="3">
    <source>
        <dbReference type="ARBA" id="ARBA00011914"/>
    </source>
</evidence>
<dbReference type="InterPro" id="IPR029063">
    <property type="entry name" value="SAM-dependent_MTases_sf"/>
</dbReference>
<dbReference type="GO" id="GO:0005737">
    <property type="term" value="C:cytoplasm"/>
    <property type="evidence" value="ECO:0007669"/>
    <property type="project" value="UniProtKB-SubCell"/>
</dbReference>
<feature type="compositionally biased region" description="Acidic residues" evidence="9">
    <location>
        <begin position="372"/>
        <end position="396"/>
    </location>
</feature>
<evidence type="ECO:0000256" key="9">
    <source>
        <dbReference type="SAM" id="MobiDB-lite"/>
    </source>
</evidence>
<feature type="compositionally biased region" description="Basic and acidic residues" evidence="9">
    <location>
        <begin position="424"/>
        <end position="433"/>
    </location>
</feature>
<feature type="compositionally biased region" description="Polar residues" evidence="9">
    <location>
        <begin position="670"/>
        <end position="682"/>
    </location>
</feature>
<evidence type="ECO:0000256" key="7">
    <source>
        <dbReference type="ARBA" id="ARBA00022679"/>
    </source>
</evidence>
<evidence type="ECO:0000256" key="2">
    <source>
        <dbReference type="ARBA" id="ARBA00004496"/>
    </source>
</evidence>
<feature type="region of interest" description="Disordered" evidence="9">
    <location>
        <begin position="1"/>
        <end position="34"/>
    </location>
</feature>
<dbReference type="PANTHER" id="PTHR13539">
    <property type="entry name" value="CALMODULIN-LYSINE N-METHYLTRANSFERASE"/>
    <property type="match status" value="1"/>
</dbReference>
<organism evidence="10 11">
    <name type="scientific">Panagrolaimus superbus</name>
    <dbReference type="NCBI Taxonomy" id="310955"/>
    <lineage>
        <taxon>Eukaryota</taxon>
        <taxon>Metazoa</taxon>
        <taxon>Ecdysozoa</taxon>
        <taxon>Nematoda</taxon>
        <taxon>Chromadorea</taxon>
        <taxon>Rhabditida</taxon>
        <taxon>Tylenchina</taxon>
        <taxon>Panagrolaimomorpha</taxon>
        <taxon>Panagrolaimoidea</taxon>
        <taxon>Panagrolaimidae</taxon>
        <taxon>Panagrolaimus</taxon>
    </lineage>
</organism>
<feature type="region of interest" description="Disordered" evidence="9">
    <location>
        <begin position="370"/>
        <end position="396"/>
    </location>
</feature>
<evidence type="ECO:0000256" key="8">
    <source>
        <dbReference type="ARBA" id="ARBA00023242"/>
    </source>
</evidence>
<dbReference type="Proteomes" id="UP000887577">
    <property type="component" value="Unplaced"/>
</dbReference>
<sequence length="694" mass="78515">MNDEDSRSNDAPGPSRAKHKKRHSDDKDTVADDESLNIKRTAAKRRWGILSDHLTKKVRSSDDDIVTSTFNTYGLHELEQIGQDTIGTWFKLRWKEKDEWPTVELRLIDKFRFDVMDLSGFNNTGNIRIWPAEECLAYYLLENRQLYEGKSVLEIGGGQSGLAENLETIITHNKLEEKCHGVFHRWNEPLPESLSTKQFDLVIAADCYFDPDFHESFIDTLVSSLSPTGTALLFSPERGGTLRSFIEKLFQRNVFNVEQTANICEGITSKISAITASSSIEDFDSDKDHVFDQKLIYHTYLSAQDLKENQKYHNIEFDADTLVRISGIVKAVLTEKWLPELNSFSDIKNRGVEDVDISLLFRNHPKFYAKEYEEDDDEEEEEENEELEEELDQDFEDIQLRNSLPETPSSFKKKKSESPLITDYFDKPKDLSTESHLTPEPPMTSTFSSSKRPAPVSTIHQTPAKLSKRCESLTETQALKHCFESQKPAVNQSIPLIPSAAKPLVFQNNVKPVPPQSPFVQPNLQIPKSSSKITMAPAVITPKLLPPIQVDHDSFDDDDDFIEAVCEIRKPVIQKPLPPRVIQKRDSFYDEDSLSPIKIVQNGHSKVATVSKPAKIERKDSFDDEDSDIIYLEPSPPSKINVAPSKPAKASSIPPPRNHSFVSNKPKLNKTPTKSNPLSDASNKGPLKGESQFT</sequence>
<feature type="compositionally biased region" description="Low complexity" evidence="9">
    <location>
        <begin position="643"/>
        <end position="652"/>
    </location>
</feature>
<dbReference type="GO" id="GO:0032259">
    <property type="term" value="P:methylation"/>
    <property type="evidence" value="ECO:0007669"/>
    <property type="project" value="UniProtKB-KW"/>
</dbReference>
<dbReference type="SUPFAM" id="SSF53335">
    <property type="entry name" value="S-adenosyl-L-methionine-dependent methyltransferases"/>
    <property type="match status" value="1"/>
</dbReference>
<evidence type="ECO:0000256" key="5">
    <source>
        <dbReference type="ARBA" id="ARBA00022490"/>
    </source>
</evidence>
<proteinExistence type="predicted"/>
<evidence type="ECO:0000256" key="4">
    <source>
        <dbReference type="ARBA" id="ARBA00020594"/>
    </source>
</evidence>
<protein>
    <recommendedName>
        <fullName evidence="4">Calmodulin-lysine N-methyltransferase</fullName>
        <ecNumber evidence="3">2.1.1.60</ecNumber>
    </recommendedName>
</protein>
<dbReference type="WBParaSite" id="PSU_v2.g3289.t1">
    <property type="protein sequence ID" value="PSU_v2.g3289.t1"/>
    <property type="gene ID" value="PSU_v2.g3289"/>
</dbReference>
<comment type="subcellular location">
    <subcellularLocation>
        <location evidence="2">Cytoplasm</location>
    </subcellularLocation>
    <subcellularLocation>
        <location evidence="1">Nucleus</location>
    </subcellularLocation>
</comment>
<keyword evidence="5" id="KW-0963">Cytoplasm</keyword>
<feature type="region of interest" description="Disordered" evidence="9">
    <location>
        <begin position="422"/>
        <end position="464"/>
    </location>
</feature>
<accession>A0A914YTG6</accession>
<feature type="region of interest" description="Disordered" evidence="9">
    <location>
        <begin position="618"/>
        <end position="694"/>
    </location>
</feature>
<dbReference type="GO" id="GO:0005634">
    <property type="term" value="C:nucleus"/>
    <property type="evidence" value="ECO:0007669"/>
    <property type="project" value="UniProtKB-SubCell"/>
</dbReference>
<keyword evidence="10" id="KW-1185">Reference proteome</keyword>
<dbReference type="EC" id="2.1.1.60" evidence="3"/>